<dbReference type="Proteomes" id="UP000295794">
    <property type="component" value="Unassembled WGS sequence"/>
</dbReference>
<dbReference type="CDD" id="cd00082">
    <property type="entry name" value="HisKA"/>
    <property type="match status" value="1"/>
</dbReference>
<evidence type="ECO:0000313" key="12">
    <source>
        <dbReference type="EMBL" id="STQ91191.1"/>
    </source>
</evidence>
<evidence type="ECO:0000256" key="3">
    <source>
        <dbReference type="ARBA" id="ARBA00012438"/>
    </source>
</evidence>
<comment type="catalytic activity">
    <reaction evidence="1">
        <text>ATP + protein L-histidine = ADP + protein N-phospho-L-histidine.</text>
        <dbReference type="EC" id="2.7.13.3"/>
    </reaction>
</comment>
<dbReference type="AlphaFoldDB" id="A0A377QBE8"/>
<dbReference type="OrthoDB" id="9796305at2"/>
<evidence type="ECO:0000259" key="11">
    <source>
        <dbReference type="PROSITE" id="PS50113"/>
    </source>
</evidence>
<evidence type="ECO:0000313" key="15">
    <source>
        <dbReference type="Proteomes" id="UP000295794"/>
    </source>
</evidence>
<evidence type="ECO:0000256" key="4">
    <source>
        <dbReference type="ARBA" id="ARBA00022553"/>
    </source>
</evidence>
<dbReference type="InterPro" id="IPR003594">
    <property type="entry name" value="HATPase_dom"/>
</dbReference>
<dbReference type="SMART" id="SM00388">
    <property type="entry name" value="HisKA"/>
    <property type="match status" value="1"/>
</dbReference>
<dbReference type="CDD" id="cd16922">
    <property type="entry name" value="HATPase_EvgS-ArcB-TorS-like"/>
    <property type="match status" value="1"/>
</dbReference>
<dbReference type="PROSITE" id="PS50113">
    <property type="entry name" value="PAC"/>
    <property type="match status" value="1"/>
</dbReference>
<dbReference type="PANTHER" id="PTHR43047">
    <property type="entry name" value="TWO-COMPONENT HISTIDINE PROTEIN KINASE"/>
    <property type="match status" value="1"/>
</dbReference>
<dbReference type="InterPro" id="IPR007891">
    <property type="entry name" value="CHASE3"/>
</dbReference>
<dbReference type="Gene3D" id="3.40.50.2300">
    <property type="match status" value="2"/>
</dbReference>
<dbReference type="PROSITE" id="PS50109">
    <property type="entry name" value="HIS_KIN"/>
    <property type="match status" value="1"/>
</dbReference>
<dbReference type="Pfam" id="PF02518">
    <property type="entry name" value="HATPase_c"/>
    <property type="match status" value="1"/>
</dbReference>
<dbReference type="InterPro" id="IPR005467">
    <property type="entry name" value="His_kinase_dom"/>
</dbReference>
<organism evidence="12 14">
    <name type="scientific">Iodobacter fluviatilis</name>
    <dbReference type="NCBI Taxonomy" id="537"/>
    <lineage>
        <taxon>Bacteria</taxon>
        <taxon>Pseudomonadati</taxon>
        <taxon>Pseudomonadota</taxon>
        <taxon>Betaproteobacteria</taxon>
        <taxon>Neisseriales</taxon>
        <taxon>Chitinibacteraceae</taxon>
        <taxon>Iodobacter</taxon>
    </lineage>
</organism>
<sequence>MPDKISSPVERKVLVGFIATMAVLLLLGGLSYQTTRMALDTADWVTHTYKVLTALESFEGGLFQAESGQRGYFISGQPALLDQRRAGLEKADTALARLRELTADNTVQQTRTNMLQQRLAQRLAAFDASTKLYLSHGHDGVRQQYISTAGPKGPQLTEDIRHIVASMAQEEKQLLAVRHQEENSKWARSQLIFAAILVLLTGFLAGLFWRIRCEMRERMQSEQALKQSEASLQQILDVLPVGVWLADASGQLRYHNHAGQLIWAGAHMAGIEQYNQYKGWWLHNGQPLKAEEWGMARAIRHGEISTGEEVEIECFDSSRKIILNSATPLYDTAGKLTGAVSVNQDITGLKHVEQALKETARFDFSHGAALTLFNATLARQPLLDGLLKLLADNHPFPLAAFYHQDELSGQFVLLASRGCTAGISQRFSLGEGLVGLVAQTGERRSQHCPPGMPGMQIDTGLLQFSPFELLLSPVSYQEHRHGVLVLASDRALSEGEKAFIDRLSAQLAVALHNLKQFDDVKALASKLHVSLDDIARKNVQLETASKLKSEFLANMSHELRTPLNAIIGFSEVLKDGIAGDLNSEQLAYTIDIFDSGQHLLSLINDILDLSKIEAGQAIFEPEMLNISALLRNCLTIVKESAGRHAIRLSLQMDGVEGELLADLRKLKQIIYNLLSNAVKFSPDGGEVRLAARRVKRHEVRLENTAPQIMRLLPLPSVDCDDFLEVSVSDTGIGIAEADLGRLFQPFQQLDTSLARTFEGTGLGLALVRNMVALHSGTVGVVSAPEQGSRFVFWLPWLEAKTVTPQAVVPMTAPLSHSAEGHTILIIEDDEQAVMLLRLQLERAGFRVERAANAESGLVMAAQLQPALITLDLLLPGLSGWDALEQLKADPQLAGIPVVIVSIVTDRQRGYALGAHQVLQKPIQQGELLAVLHGLGLGDKGQPCTILLVDDDPKAVKLLSAHFKDSNFQLEHAYGGHEAIGKVQRCPPDLLILDLMMPEVDGFAVVEALKSQAHTAQIPILILTAKHVSAEDRRRLNGFVIDIMEKSSFDASQLLLEVERALGKRGG</sequence>
<dbReference type="EC" id="2.7.13.3" evidence="3"/>
<dbReference type="EMBL" id="UGHR01000001">
    <property type="protein sequence ID" value="STQ91191.1"/>
    <property type="molecule type" value="Genomic_DNA"/>
</dbReference>
<dbReference type="PROSITE" id="PS50110">
    <property type="entry name" value="RESPONSE_REGULATORY"/>
    <property type="match status" value="2"/>
</dbReference>
<keyword evidence="5 12" id="KW-0808">Transferase</keyword>
<evidence type="ECO:0000259" key="10">
    <source>
        <dbReference type="PROSITE" id="PS50110"/>
    </source>
</evidence>
<dbReference type="InterPro" id="IPR029016">
    <property type="entry name" value="GAF-like_dom_sf"/>
</dbReference>
<evidence type="ECO:0000256" key="5">
    <source>
        <dbReference type="ARBA" id="ARBA00022679"/>
    </source>
</evidence>
<dbReference type="InterPro" id="IPR004358">
    <property type="entry name" value="Sig_transdc_His_kin-like_C"/>
</dbReference>
<feature type="transmembrane region" description="Helical" evidence="8">
    <location>
        <begin position="12"/>
        <end position="32"/>
    </location>
</feature>
<evidence type="ECO:0000256" key="6">
    <source>
        <dbReference type="ARBA" id="ARBA00022777"/>
    </source>
</evidence>
<keyword evidence="4 7" id="KW-0597">Phosphoprotein</keyword>
<dbReference type="EMBL" id="SMBT01000003">
    <property type="protein sequence ID" value="TCU88738.1"/>
    <property type="molecule type" value="Genomic_DNA"/>
</dbReference>
<protein>
    <recommendedName>
        <fullName evidence="3">histidine kinase</fullName>
        <ecNumber evidence="3">2.7.13.3</ecNumber>
    </recommendedName>
</protein>
<reference evidence="12 14" key="1">
    <citation type="submission" date="2018-06" db="EMBL/GenBank/DDBJ databases">
        <authorList>
            <consortium name="Pathogen Informatics"/>
            <person name="Doyle S."/>
        </authorList>
    </citation>
    <scope>NUCLEOTIDE SEQUENCE [LARGE SCALE GENOMIC DNA]</scope>
    <source>
        <strain evidence="12 14">NCTC11159</strain>
    </source>
</reference>
<evidence type="ECO:0000256" key="1">
    <source>
        <dbReference type="ARBA" id="ARBA00000085"/>
    </source>
</evidence>
<dbReference type="Gene3D" id="3.30.565.10">
    <property type="entry name" value="Histidine kinase-like ATPase, C-terminal domain"/>
    <property type="match status" value="1"/>
</dbReference>
<dbReference type="SUPFAM" id="SSF55874">
    <property type="entry name" value="ATPase domain of HSP90 chaperone/DNA topoisomerase II/histidine kinase"/>
    <property type="match status" value="1"/>
</dbReference>
<dbReference type="Pfam" id="PF00072">
    <property type="entry name" value="Response_reg"/>
    <property type="match status" value="2"/>
</dbReference>
<dbReference type="InterPro" id="IPR011006">
    <property type="entry name" value="CheY-like_superfamily"/>
</dbReference>
<feature type="domain" description="Response regulatory" evidence="10">
    <location>
        <begin position="822"/>
        <end position="935"/>
    </location>
</feature>
<dbReference type="SUPFAM" id="SSF55785">
    <property type="entry name" value="PYP-like sensor domain (PAS domain)"/>
    <property type="match status" value="1"/>
</dbReference>
<dbReference type="CDD" id="cd00156">
    <property type="entry name" value="REC"/>
    <property type="match status" value="1"/>
</dbReference>
<dbReference type="PANTHER" id="PTHR43047:SF63">
    <property type="entry name" value="HISTIDINE KINASE"/>
    <property type="match status" value="1"/>
</dbReference>
<dbReference type="SUPFAM" id="SSF52172">
    <property type="entry name" value="CheY-like"/>
    <property type="match status" value="2"/>
</dbReference>
<name>A0A377QBE8_9NEIS</name>
<dbReference type="PRINTS" id="PR00344">
    <property type="entry name" value="BCTRLSENSOR"/>
</dbReference>
<dbReference type="InterPro" id="IPR003661">
    <property type="entry name" value="HisK_dim/P_dom"/>
</dbReference>
<dbReference type="Gene3D" id="1.10.287.130">
    <property type="match status" value="1"/>
</dbReference>
<accession>A0A377QBE8</accession>
<feature type="domain" description="PAC" evidence="11">
    <location>
        <begin position="306"/>
        <end position="358"/>
    </location>
</feature>
<reference evidence="13 15" key="2">
    <citation type="submission" date="2019-03" db="EMBL/GenBank/DDBJ databases">
        <title>Genomic Encyclopedia of Type Strains, Phase IV (KMG-IV): sequencing the most valuable type-strain genomes for metagenomic binning, comparative biology and taxonomic classification.</title>
        <authorList>
            <person name="Goeker M."/>
        </authorList>
    </citation>
    <scope>NUCLEOTIDE SEQUENCE [LARGE SCALE GENOMIC DNA]</scope>
    <source>
        <strain evidence="13 15">DSM 3764</strain>
    </source>
</reference>
<keyword evidence="8" id="KW-0472">Membrane</keyword>
<dbReference type="GO" id="GO:0000155">
    <property type="term" value="F:phosphorelay sensor kinase activity"/>
    <property type="evidence" value="ECO:0007669"/>
    <property type="project" value="InterPro"/>
</dbReference>
<dbReference type="InterPro" id="IPR000700">
    <property type="entry name" value="PAS-assoc_C"/>
</dbReference>
<proteinExistence type="predicted"/>
<dbReference type="SMART" id="SM00387">
    <property type="entry name" value="HATPase_c"/>
    <property type="match status" value="1"/>
</dbReference>
<evidence type="ECO:0000313" key="14">
    <source>
        <dbReference type="Proteomes" id="UP000255108"/>
    </source>
</evidence>
<feature type="modified residue" description="4-aspartylphosphate" evidence="7">
    <location>
        <position position="993"/>
    </location>
</feature>
<comment type="subcellular location">
    <subcellularLocation>
        <location evidence="2">Cell inner membrane</location>
        <topology evidence="2">Multi-pass membrane protein</topology>
    </subcellularLocation>
</comment>
<evidence type="ECO:0000259" key="9">
    <source>
        <dbReference type="PROSITE" id="PS50109"/>
    </source>
</evidence>
<dbReference type="FunFam" id="3.30.565.10:FF:000006">
    <property type="entry name" value="Sensor histidine kinase WalK"/>
    <property type="match status" value="1"/>
</dbReference>
<dbReference type="CDD" id="cd19410">
    <property type="entry name" value="HK9-like_sensor"/>
    <property type="match status" value="1"/>
</dbReference>
<keyword evidence="15" id="KW-1185">Reference proteome</keyword>
<dbReference type="Gene3D" id="3.30.450.40">
    <property type="match status" value="1"/>
</dbReference>
<dbReference type="InterPro" id="IPR035965">
    <property type="entry name" value="PAS-like_dom_sf"/>
</dbReference>
<keyword evidence="6 13" id="KW-0418">Kinase</keyword>
<dbReference type="InterPro" id="IPR001789">
    <property type="entry name" value="Sig_transdc_resp-reg_receiver"/>
</dbReference>
<keyword evidence="8" id="KW-1133">Transmembrane helix</keyword>
<dbReference type="SMART" id="SM00448">
    <property type="entry name" value="REC"/>
    <property type="match status" value="2"/>
</dbReference>
<evidence type="ECO:0000313" key="13">
    <source>
        <dbReference type="EMBL" id="TCU88738.1"/>
    </source>
</evidence>
<dbReference type="RefSeq" id="WP_115227432.1">
    <property type="nucleotide sequence ID" value="NZ_CAWOLO010000003.1"/>
</dbReference>
<dbReference type="Pfam" id="PF05227">
    <property type="entry name" value="CHASE3"/>
    <property type="match status" value="1"/>
</dbReference>
<feature type="domain" description="Histidine kinase" evidence="9">
    <location>
        <begin position="554"/>
        <end position="798"/>
    </location>
</feature>
<feature type="transmembrane region" description="Helical" evidence="8">
    <location>
        <begin position="191"/>
        <end position="211"/>
    </location>
</feature>
<keyword evidence="8" id="KW-0812">Transmembrane</keyword>
<dbReference type="SUPFAM" id="SSF55781">
    <property type="entry name" value="GAF domain-like"/>
    <property type="match status" value="1"/>
</dbReference>
<dbReference type="GO" id="GO:0009927">
    <property type="term" value="F:histidine phosphotransfer kinase activity"/>
    <property type="evidence" value="ECO:0007669"/>
    <property type="project" value="TreeGrafter"/>
</dbReference>
<dbReference type="GO" id="GO:0005886">
    <property type="term" value="C:plasma membrane"/>
    <property type="evidence" value="ECO:0007669"/>
    <property type="project" value="UniProtKB-SubCell"/>
</dbReference>
<dbReference type="InterPro" id="IPR036097">
    <property type="entry name" value="HisK_dim/P_sf"/>
</dbReference>
<dbReference type="SUPFAM" id="SSF47384">
    <property type="entry name" value="Homodimeric domain of signal transducing histidine kinase"/>
    <property type="match status" value="1"/>
</dbReference>
<feature type="modified residue" description="4-aspartylphosphate" evidence="7">
    <location>
        <position position="871"/>
    </location>
</feature>
<evidence type="ECO:0000256" key="2">
    <source>
        <dbReference type="ARBA" id="ARBA00004429"/>
    </source>
</evidence>
<evidence type="ECO:0000256" key="7">
    <source>
        <dbReference type="PROSITE-ProRule" id="PRU00169"/>
    </source>
</evidence>
<dbReference type="InterPro" id="IPR036890">
    <property type="entry name" value="HATPase_C_sf"/>
</dbReference>
<evidence type="ECO:0000256" key="8">
    <source>
        <dbReference type="SAM" id="Phobius"/>
    </source>
</evidence>
<gene>
    <name evidence="12" type="primary">pleC_1</name>
    <name evidence="13" type="ORF">EV682_103322</name>
    <name evidence="12" type="ORF">NCTC11159_02263</name>
</gene>
<feature type="domain" description="Response regulatory" evidence="10">
    <location>
        <begin position="944"/>
        <end position="1061"/>
    </location>
</feature>
<dbReference type="Pfam" id="PF00512">
    <property type="entry name" value="HisKA"/>
    <property type="match status" value="1"/>
</dbReference>
<dbReference type="Gene3D" id="3.30.450.20">
    <property type="entry name" value="PAS domain"/>
    <property type="match status" value="1"/>
</dbReference>
<dbReference type="Proteomes" id="UP000255108">
    <property type="component" value="Unassembled WGS sequence"/>
</dbReference>